<evidence type="ECO:0000313" key="3">
    <source>
        <dbReference type="Proteomes" id="UP001206925"/>
    </source>
</evidence>
<dbReference type="AlphaFoldDB" id="A0AAD5BVZ9"/>
<protein>
    <submittedName>
        <fullName evidence="2">Uncharacterized protein</fullName>
    </submittedName>
</protein>
<accession>A0AAD5BVZ9</accession>
<evidence type="ECO:0000313" key="2">
    <source>
        <dbReference type="EMBL" id="KAI7730667.1"/>
    </source>
</evidence>
<evidence type="ECO:0000256" key="1">
    <source>
        <dbReference type="SAM" id="MobiDB-lite"/>
    </source>
</evidence>
<comment type="caution">
    <text evidence="2">The sequence shown here is derived from an EMBL/GenBank/DDBJ whole genome shotgun (WGS) entry which is preliminary data.</text>
</comment>
<gene>
    <name evidence="2" type="ORF">M8C21_029192</name>
</gene>
<feature type="region of interest" description="Disordered" evidence="1">
    <location>
        <begin position="1"/>
        <end position="33"/>
    </location>
</feature>
<keyword evidence="3" id="KW-1185">Reference proteome</keyword>
<sequence>CTRRDKDSPETKREEEVAGHGSGLPEPTNDDKITPAYVPQQIVTIPTLPSSPYRRFPVLRQPQTTPAYGVLMNGEKNIRWFVTTNIF</sequence>
<organism evidence="2 3">
    <name type="scientific">Ambrosia artemisiifolia</name>
    <name type="common">Common ragweed</name>
    <dbReference type="NCBI Taxonomy" id="4212"/>
    <lineage>
        <taxon>Eukaryota</taxon>
        <taxon>Viridiplantae</taxon>
        <taxon>Streptophyta</taxon>
        <taxon>Embryophyta</taxon>
        <taxon>Tracheophyta</taxon>
        <taxon>Spermatophyta</taxon>
        <taxon>Magnoliopsida</taxon>
        <taxon>eudicotyledons</taxon>
        <taxon>Gunneridae</taxon>
        <taxon>Pentapetalae</taxon>
        <taxon>asterids</taxon>
        <taxon>campanulids</taxon>
        <taxon>Asterales</taxon>
        <taxon>Asteraceae</taxon>
        <taxon>Asteroideae</taxon>
        <taxon>Heliantheae alliance</taxon>
        <taxon>Heliantheae</taxon>
        <taxon>Ambrosia</taxon>
    </lineage>
</organism>
<proteinExistence type="predicted"/>
<feature type="compositionally biased region" description="Basic and acidic residues" evidence="1">
    <location>
        <begin position="1"/>
        <end position="18"/>
    </location>
</feature>
<name>A0AAD5BVZ9_AMBAR</name>
<reference evidence="2" key="1">
    <citation type="submission" date="2022-06" db="EMBL/GenBank/DDBJ databases">
        <title>Uncovering the hologenomic basis of an extraordinary plant invasion.</title>
        <authorList>
            <person name="Bieker V.C."/>
            <person name="Martin M.D."/>
            <person name="Gilbert T."/>
            <person name="Hodgins K."/>
            <person name="Battlay P."/>
            <person name="Petersen B."/>
            <person name="Wilson J."/>
        </authorList>
    </citation>
    <scope>NUCLEOTIDE SEQUENCE</scope>
    <source>
        <strain evidence="2">AA19_3_7</strain>
        <tissue evidence="2">Leaf</tissue>
    </source>
</reference>
<dbReference type="Proteomes" id="UP001206925">
    <property type="component" value="Unassembled WGS sequence"/>
</dbReference>
<feature type="non-terminal residue" evidence="2">
    <location>
        <position position="87"/>
    </location>
</feature>
<dbReference type="EMBL" id="JAMZMK010010683">
    <property type="protein sequence ID" value="KAI7730667.1"/>
    <property type="molecule type" value="Genomic_DNA"/>
</dbReference>